<keyword evidence="3" id="KW-1003">Cell membrane</keyword>
<gene>
    <name evidence="9" type="ordered locus">Tter_2171</name>
</gene>
<name>D1CH51_THET1</name>
<feature type="transmembrane region" description="Helical" evidence="7">
    <location>
        <begin position="303"/>
        <end position="330"/>
    </location>
</feature>
<dbReference type="Pfam" id="PF12911">
    <property type="entry name" value="OppC_N"/>
    <property type="match status" value="1"/>
</dbReference>
<evidence type="ECO:0000256" key="4">
    <source>
        <dbReference type="ARBA" id="ARBA00022692"/>
    </source>
</evidence>
<organism evidence="9 10">
    <name type="scientific">Thermobaculum terrenum (strain ATCC BAA-798 / CCMEE 7001 / YNP1)</name>
    <dbReference type="NCBI Taxonomy" id="525904"/>
    <lineage>
        <taxon>Bacteria</taxon>
        <taxon>Bacillati</taxon>
        <taxon>Chloroflexota</taxon>
        <taxon>Chloroflexia</taxon>
        <taxon>Candidatus Thermobaculales</taxon>
        <taxon>Candidatus Thermobaculaceae</taxon>
        <taxon>Thermobaculum</taxon>
    </lineage>
</organism>
<dbReference type="InterPro" id="IPR050366">
    <property type="entry name" value="BP-dependent_transpt_permease"/>
</dbReference>
<dbReference type="CDD" id="cd06261">
    <property type="entry name" value="TM_PBP2"/>
    <property type="match status" value="1"/>
</dbReference>
<dbReference type="GO" id="GO:0055085">
    <property type="term" value="P:transmembrane transport"/>
    <property type="evidence" value="ECO:0007669"/>
    <property type="project" value="InterPro"/>
</dbReference>
<feature type="transmembrane region" description="Helical" evidence="7">
    <location>
        <begin position="160"/>
        <end position="182"/>
    </location>
</feature>
<dbReference type="PROSITE" id="PS50928">
    <property type="entry name" value="ABC_TM1"/>
    <property type="match status" value="1"/>
</dbReference>
<dbReference type="KEGG" id="ttr:Tter_2171"/>
<evidence type="ECO:0000256" key="3">
    <source>
        <dbReference type="ARBA" id="ARBA00022475"/>
    </source>
</evidence>
<feature type="domain" description="ABC transmembrane type-1" evidence="8">
    <location>
        <begin position="124"/>
        <end position="327"/>
    </location>
</feature>
<evidence type="ECO:0000256" key="2">
    <source>
        <dbReference type="ARBA" id="ARBA00022448"/>
    </source>
</evidence>
<evidence type="ECO:0000313" key="10">
    <source>
        <dbReference type="Proteomes" id="UP000000323"/>
    </source>
</evidence>
<dbReference type="Gene3D" id="1.10.3720.10">
    <property type="entry name" value="MetI-like"/>
    <property type="match status" value="1"/>
</dbReference>
<dbReference type="SUPFAM" id="SSF161098">
    <property type="entry name" value="MetI-like"/>
    <property type="match status" value="1"/>
</dbReference>
<feature type="transmembrane region" description="Helical" evidence="7">
    <location>
        <begin position="126"/>
        <end position="148"/>
    </location>
</feature>
<sequence>MAGSSTLEALEQQSLPSTSRRRWYLQALRDPSFLIGLVILLALGAVGALAPRIAPYDPPRTSDRVYFLNLLAPVHAPPFWAAPDEVDLQRVSIDNPPPTPYDPRFPLGTDSERRDMLSLLVYGTRYSLAIGLLAVLLIWAMGVALGVLAGWRRGKLENLVLWLADTAESIPSFLACALFAAVVSEWMGRLLADLGLYMEAIPVVALSLACVGWASVARLVRVQVIATSGSEWVEAARALGVPSRRLILRHVLPFVLGPALVVASAQLPTILIIDGLLGAVGIGRRPPSITLGHMIFQEFPSTVAAPIFILMPTAILIAISLAATALANGVQRLLSPERR</sequence>
<keyword evidence="4 7" id="KW-0812">Transmembrane</keyword>
<accession>D1CH51</accession>
<comment type="similarity">
    <text evidence="7">Belongs to the binding-protein-dependent transport system permease family.</text>
</comment>
<dbReference type="Pfam" id="PF00528">
    <property type="entry name" value="BPD_transp_1"/>
    <property type="match status" value="1"/>
</dbReference>
<dbReference type="AlphaFoldDB" id="D1CH51"/>
<dbReference type="PANTHER" id="PTHR43386:SF1">
    <property type="entry name" value="D,D-DIPEPTIDE TRANSPORT SYSTEM PERMEASE PROTEIN DDPC-RELATED"/>
    <property type="match status" value="1"/>
</dbReference>
<evidence type="ECO:0000313" key="9">
    <source>
        <dbReference type="EMBL" id="ACZ43072.1"/>
    </source>
</evidence>
<evidence type="ECO:0000256" key="1">
    <source>
        <dbReference type="ARBA" id="ARBA00004651"/>
    </source>
</evidence>
<evidence type="ECO:0000259" key="8">
    <source>
        <dbReference type="PROSITE" id="PS50928"/>
    </source>
</evidence>
<keyword evidence="5 7" id="KW-1133">Transmembrane helix</keyword>
<dbReference type="GO" id="GO:0005886">
    <property type="term" value="C:plasma membrane"/>
    <property type="evidence" value="ECO:0007669"/>
    <property type="project" value="UniProtKB-SubCell"/>
</dbReference>
<dbReference type="InterPro" id="IPR025966">
    <property type="entry name" value="OppC_N"/>
</dbReference>
<reference evidence="10" key="1">
    <citation type="journal article" date="2010" name="Stand. Genomic Sci.">
        <title>Complete genome sequence of 'Thermobaculum terrenum' type strain (YNP1).</title>
        <authorList>
            <person name="Kiss H."/>
            <person name="Cleland D."/>
            <person name="Lapidus A."/>
            <person name="Lucas S."/>
            <person name="Glavina Del Rio T."/>
            <person name="Nolan M."/>
            <person name="Tice H."/>
            <person name="Han C."/>
            <person name="Goodwin L."/>
            <person name="Pitluck S."/>
            <person name="Liolios K."/>
            <person name="Ivanova N."/>
            <person name="Mavromatis K."/>
            <person name="Ovchinnikova G."/>
            <person name="Pati A."/>
            <person name="Chen A."/>
            <person name="Palaniappan K."/>
            <person name="Land M."/>
            <person name="Hauser L."/>
            <person name="Chang Y."/>
            <person name="Jeffries C."/>
            <person name="Lu M."/>
            <person name="Brettin T."/>
            <person name="Detter J."/>
            <person name="Goker M."/>
            <person name="Tindall B."/>
            <person name="Beck B."/>
            <person name="McDermott T."/>
            <person name="Woyke T."/>
            <person name="Bristow J."/>
            <person name="Eisen J."/>
            <person name="Markowitz V."/>
            <person name="Hugenholtz P."/>
            <person name="Kyrpides N."/>
            <person name="Klenk H."/>
            <person name="Cheng J."/>
        </authorList>
    </citation>
    <scope>NUCLEOTIDE SEQUENCE [LARGE SCALE GENOMIC DNA]</scope>
    <source>
        <strain evidence="10">ATCC BAA-798 / YNP1</strain>
    </source>
</reference>
<evidence type="ECO:0000256" key="5">
    <source>
        <dbReference type="ARBA" id="ARBA00022989"/>
    </source>
</evidence>
<dbReference type="Proteomes" id="UP000000323">
    <property type="component" value="Chromosome 2"/>
</dbReference>
<dbReference type="STRING" id="525904.Tter_2171"/>
<evidence type="ECO:0000256" key="7">
    <source>
        <dbReference type="RuleBase" id="RU363032"/>
    </source>
</evidence>
<dbReference type="EMBL" id="CP001826">
    <property type="protein sequence ID" value="ACZ43072.1"/>
    <property type="molecule type" value="Genomic_DNA"/>
</dbReference>
<feature type="transmembrane region" description="Helical" evidence="7">
    <location>
        <begin position="194"/>
        <end position="216"/>
    </location>
</feature>
<protein>
    <submittedName>
        <fullName evidence="9">Binding-protein-dependent transport systems inner membrane component</fullName>
    </submittedName>
</protein>
<feature type="transmembrane region" description="Helical" evidence="7">
    <location>
        <begin position="254"/>
        <end position="283"/>
    </location>
</feature>
<keyword evidence="2 7" id="KW-0813">Transport</keyword>
<evidence type="ECO:0000256" key="6">
    <source>
        <dbReference type="ARBA" id="ARBA00023136"/>
    </source>
</evidence>
<dbReference type="HOGENOM" id="CLU_818703_0_0_0"/>
<dbReference type="InterPro" id="IPR035906">
    <property type="entry name" value="MetI-like_sf"/>
</dbReference>
<keyword evidence="6 7" id="KW-0472">Membrane</keyword>
<comment type="subcellular location">
    <subcellularLocation>
        <location evidence="1 7">Cell membrane</location>
        <topology evidence="1 7">Multi-pass membrane protein</topology>
    </subcellularLocation>
</comment>
<proteinExistence type="inferred from homology"/>
<dbReference type="OrthoDB" id="9805884at2"/>
<dbReference type="eggNOG" id="COG1173">
    <property type="taxonomic scope" value="Bacteria"/>
</dbReference>
<keyword evidence="10" id="KW-1185">Reference proteome</keyword>
<dbReference type="InterPro" id="IPR000515">
    <property type="entry name" value="MetI-like"/>
</dbReference>
<feature type="transmembrane region" description="Helical" evidence="7">
    <location>
        <begin position="33"/>
        <end position="53"/>
    </location>
</feature>
<dbReference type="PANTHER" id="PTHR43386">
    <property type="entry name" value="OLIGOPEPTIDE TRANSPORT SYSTEM PERMEASE PROTEIN APPC"/>
    <property type="match status" value="1"/>
</dbReference>
<dbReference type="RefSeq" id="WP_012876103.1">
    <property type="nucleotide sequence ID" value="NC_013526.1"/>
</dbReference>